<dbReference type="GO" id="GO:0000184">
    <property type="term" value="P:nuclear-transcribed mRNA catabolic process, nonsense-mediated decay"/>
    <property type="evidence" value="ECO:0007669"/>
    <property type="project" value="TreeGrafter"/>
</dbReference>
<dbReference type="InterPro" id="IPR045153">
    <property type="entry name" value="Est1/Ebs1-like"/>
</dbReference>
<dbReference type="OrthoDB" id="2017974at2759"/>
<feature type="compositionally biased region" description="Low complexity" evidence="1">
    <location>
        <begin position="627"/>
        <end position="637"/>
    </location>
</feature>
<dbReference type="Proteomes" id="UP000065495">
    <property type="component" value="Chromosome 3"/>
</dbReference>
<feature type="compositionally biased region" description="Polar residues" evidence="1">
    <location>
        <begin position="195"/>
        <end position="207"/>
    </location>
</feature>
<dbReference type="VEuPathDB" id="FungiDB:KLMA_30717"/>
<evidence type="ECO:0000313" key="3">
    <source>
        <dbReference type="EMBL" id="BAO40012.1"/>
    </source>
</evidence>
<feature type="domain" description="PIN" evidence="2">
    <location>
        <begin position="1043"/>
        <end position="1196"/>
    </location>
</feature>
<name>W0T8Q5_KLUMD</name>
<evidence type="ECO:0000313" key="4">
    <source>
        <dbReference type="Proteomes" id="UP000065495"/>
    </source>
</evidence>
<dbReference type="InterPro" id="IPR011990">
    <property type="entry name" value="TPR-like_helical_dom_sf"/>
</dbReference>
<protein>
    <submittedName>
        <fullName evidence="3">Uncharacterized protein YKR096W</fullName>
    </submittedName>
</protein>
<dbReference type="GO" id="GO:0070034">
    <property type="term" value="F:telomerase RNA binding"/>
    <property type="evidence" value="ECO:0007669"/>
    <property type="project" value="TreeGrafter"/>
</dbReference>
<dbReference type="GO" id="GO:0042162">
    <property type="term" value="F:telomeric DNA binding"/>
    <property type="evidence" value="ECO:0007669"/>
    <property type="project" value="TreeGrafter"/>
</dbReference>
<dbReference type="SMART" id="SM00670">
    <property type="entry name" value="PINc"/>
    <property type="match status" value="1"/>
</dbReference>
<reference evidence="3 4" key="1">
    <citation type="journal article" date="2015" name="Biotechnol. Biofuels">
        <title>Genetic basis of the highly efficient yeast Kluyveromyces marxianus: complete genome sequence and transcriptome analyses.</title>
        <authorList>
            <person name="Lertwattanasakul N."/>
            <person name="Kosaka T."/>
            <person name="Hosoyama A."/>
            <person name="Suzuki Y."/>
            <person name="Rodrussamee N."/>
            <person name="Matsutani M."/>
            <person name="Murata M."/>
            <person name="Fujimoto N."/>
            <person name="Suprayogi"/>
            <person name="Tsuchikane K."/>
            <person name="Limtong S."/>
            <person name="Fujita N."/>
            <person name="Yamada M."/>
        </authorList>
    </citation>
    <scope>NUCLEOTIDE SEQUENCE [LARGE SCALE GENOMIC DNA]</scope>
    <source>
        <strain evidence="4">DMKU3-1042 / BCC 29191 / NBRC 104275</strain>
    </source>
</reference>
<gene>
    <name evidence="3" type="ORF">KLMA_30717</name>
</gene>
<proteinExistence type="predicted"/>
<dbReference type="KEGG" id="kmx:KLMA_30717"/>
<dbReference type="InterPro" id="IPR002716">
    <property type="entry name" value="PIN_dom"/>
</dbReference>
<organism evidence="3 4">
    <name type="scientific">Kluyveromyces marxianus (strain DMKU3-1042 / BCC 29191 / NBRC 104275)</name>
    <name type="common">Yeast</name>
    <name type="synonym">Candida kefyr</name>
    <dbReference type="NCBI Taxonomy" id="1003335"/>
    <lineage>
        <taxon>Eukaryota</taxon>
        <taxon>Fungi</taxon>
        <taxon>Dikarya</taxon>
        <taxon>Ascomycota</taxon>
        <taxon>Saccharomycotina</taxon>
        <taxon>Saccharomycetes</taxon>
        <taxon>Saccharomycetales</taxon>
        <taxon>Saccharomycetaceae</taxon>
        <taxon>Kluyveromyces</taxon>
    </lineage>
</organism>
<dbReference type="Pfam" id="PF13638">
    <property type="entry name" value="PIN_4"/>
    <property type="match status" value="1"/>
</dbReference>
<dbReference type="PANTHER" id="PTHR15696:SF0">
    <property type="entry name" value="TELOMERASE-BINDING PROTEIN EST1A"/>
    <property type="match status" value="1"/>
</dbReference>
<evidence type="ECO:0000256" key="1">
    <source>
        <dbReference type="SAM" id="MobiDB-lite"/>
    </source>
</evidence>
<feature type="compositionally biased region" description="Gly residues" evidence="1">
    <location>
        <begin position="220"/>
        <end position="233"/>
    </location>
</feature>
<feature type="region of interest" description="Disordered" evidence="1">
    <location>
        <begin position="193"/>
        <end position="277"/>
    </location>
</feature>
<feature type="compositionally biased region" description="Basic residues" evidence="1">
    <location>
        <begin position="614"/>
        <end position="623"/>
    </location>
</feature>
<dbReference type="PANTHER" id="PTHR15696">
    <property type="entry name" value="SMG-7 SUPPRESSOR WITH MORPHOLOGICAL EFFECT ON GENITALIA PROTEIN 7"/>
    <property type="match status" value="1"/>
</dbReference>
<dbReference type="RefSeq" id="XP_022675842.1">
    <property type="nucleotide sequence ID" value="XM_022819258.1"/>
</dbReference>
<sequence length="1227" mass="138974">MGHSGLHQKRHNSNSAEYYDSSIIKRRTGDGVSDNIDLSVAELSNEAAGQYQFLDTSILTNSPAKARHEKTPSITKPHTMIQMEHTPQPRALDGSAGDMHLPQSPFYLPTTSQINLEAAATVNENSSIRRSDSVCRLTTVDNNVKIAKLQNNSHASVGITTAPATAPATATATPIPAGTATEAVVATCSHIPITDNDNVNFPPSDTNMDVPRDSDPNQGPGKGSCIGNAGDGSAGNNTNNTSNNNNNNNSNNNNNDDGNGDNNGAGSSAAVDNKSGSQQQLVEKLQEIYKSIVKQETELQERCSKLTTQQTTDLKNLWLAYKVNADLIDNYILFITTALLPSQSKASLAIGQEIVDVYRIERRLWVYGTITFLDVLKNFSNFMDPEICCQFIAYVFIALSNMLEDLPPKYSIPWLERLGDLSRMAIALYPSGFVDWKLSAEHWYRESLKYTFGHGKLYYHMSTVQQNTLEAFVNLGKSVFCEDIFVPSPQYMQLVIDNIYQRAFAERDSTGHRSNHIVDYLKHTEVMLLPSFLESSELQNVVIHYFQHKFGVSSSGNFFDPNLIFIQDAERLKHVFRHSALFSQSHILQLCGFGDPKNPFAILFELPKYLKSRKERKGRKKNTRSTSEPSMEPEFPSSEQTHVMIDDFFDSIDSPKVPYEFPLDIVIWKKSLHYINVTSMKCGMIVLRRFLCGPIVTALPHLLPWLLFLISLQIKLDQIGDITLKKFWIVFVRRIFPWDSLITFMNTLVHYCQVTGTKNFDMDSYMSTYLPMNREELLKTFCENENLPECWSCWGSLWFDVICKKSDLEFTTLESTGLSDTLFLDAPTDGICFDDADETGSKYWQRICRTLLLFNVIVDWQGIGGFGQGCMKIVKEVNDWRDLNFRFDDDVNDALSVELYPKENESFPFEKFEIISDVNRAESGEESAKSMIPGVRIEELQGFTQMHPDYFCFNKNGDLITGSLYTKGPLETANIYGGDDFNANRVLDNGKLIVQERLEYSSVIDKLEQPWLEAFMNPEFRQRELLHRSFLGNLNCQADTNVTFFVLDATTWLRHFAHIYKLATSNVLKFAICLTTFQELRFLRKSKDESVLEAATRAVIAVRQLYYERNLLALRFTGNVAGHLEEHLEIEEQMTWKSHVDEFVIDAIAKAQEKFNVLNNDAMQNGKDCIPVSSDTQDPKKFNFISLVTDDFNMRNKAQQLGIRTFSTRFVFAVCRELGREAGVCTN</sequence>
<dbReference type="GO" id="GO:0005697">
    <property type="term" value="C:telomerase holoenzyme complex"/>
    <property type="evidence" value="ECO:0007669"/>
    <property type="project" value="TreeGrafter"/>
</dbReference>
<feature type="compositionally biased region" description="Low complexity" evidence="1">
    <location>
        <begin position="234"/>
        <end position="270"/>
    </location>
</feature>
<dbReference type="EMBL" id="AP012215">
    <property type="protein sequence ID" value="BAO40012.1"/>
    <property type="molecule type" value="Genomic_DNA"/>
</dbReference>
<dbReference type="AlphaFoldDB" id="W0T8Q5"/>
<dbReference type="GeneID" id="34715985"/>
<evidence type="ECO:0000259" key="2">
    <source>
        <dbReference type="SMART" id="SM00670"/>
    </source>
</evidence>
<dbReference type="Gene3D" id="3.40.50.1010">
    <property type="entry name" value="5'-nuclease"/>
    <property type="match status" value="1"/>
</dbReference>
<dbReference type="SUPFAM" id="SSF48452">
    <property type="entry name" value="TPR-like"/>
    <property type="match status" value="1"/>
</dbReference>
<feature type="region of interest" description="Disordered" evidence="1">
    <location>
        <begin position="614"/>
        <end position="637"/>
    </location>
</feature>
<accession>W0T8Q5</accession>